<name>A0A3G6J6U5_9CORY</name>
<feature type="transmembrane region" description="Helical" evidence="7">
    <location>
        <begin position="303"/>
        <end position="325"/>
    </location>
</feature>
<keyword evidence="5 7" id="KW-1133">Transmembrane helix</keyword>
<dbReference type="Pfam" id="PF02687">
    <property type="entry name" value="FtsX"/>
    <property type="match status" value="1"/>
</dbReference>
<keyword evidence="3" id="KW-1003">Cell membrane</keyword>
<organism evidence="9 10">
    <name type="scientific">Corynebacterium choanae</name>
    <dbReference type="NCBI Taxonomy" id="1862358"/>
    <lineage>
        <taxon>Bacteria</taxon>
        <taxon>Bacillati</taxon>
        <taxon>Actinomycetota</taxon>
        <taxon>Actinomycetes</taxon>
        <taxon>Mycobacteriales</taxon>
        <taxon>Corynebacteriaceae</taxon>
        <taxon>Corynebacterium</taxon>
    </lineage>
</organism>
<evidence type="ECO:0000313" key="9">
    <source>
        <dbReference type="EMBL" id="AZA13831.1"/>
    </source>
</evidence>
<dbReference type="Proteomes" id="UP000269019">
    <property type="component" value="Chromosome"/>
</dbReference>
<dbReference type="GO" id="GO:0005886">
    <property type="term" value="C:plasma membrane"/>
    <property type="evidence" value="ECO:0007669"/>
    <property type="project" value="UniProtKB-SubCell"/>
</dbReference>
<dbReference type="EMBL" id="CP033896">
    <property type="protein sequence ID" value="AZA13831.1"/>
    <property type="molecule type" value="Genomic_DNA"/>
</dbReference>
<feature type="transmembrane region" description="Helical" evidence="7">
    <location>
        <begin position="268"/>
        <end position="291"/>
    </location>
</feature>
<dbReference type="AlphaFoldDB" id="A0A3G6J6U5"/>
<dbReference type="PANTHER" id="PTHR43738">
    <property type="entry name" value="ABC TRANSPORTER, MEMBRANE PROTEIN"/>
    <property type="match status" value="1"/>
</dbReference>
<evidence type="ECO:0000313" key="10">
    <source>
        <dbReference type="Proteomes" id="UP000269019"/>
    </source>
</evidence>
<keyword evidence="10" id="KW-1185">Reference proteome</keyword>
<keyword evidence="4 7" id="KW-0812">Transmembrane</keyword>
<comment type="subcellular location">
    <subcellularLocation>
        <location evidence="1">Cell membrane</location>
        <topology evidence="1">Multi-pass membrane protein</topology>
    </subcellularLocation>
</comment>
<dbReference type="OrthoDB" id="5242186at2"/>
<dbReference type="InterPro" id="IPR003838">
    <property type="entry name" value="ABC3_permease_C"/>
</dbReference>
<evidence type="ECO:0000256" key="2">
    <source>
        <dbReference type="ARBA" id="ARBA00022448"/>
    </source>
</evidence>
<sequence length="338" mass="34273">MFVALHDLRHARGRFAIITITVALMATLVSFLSGLTGGLTHQTISGLSATDADTIIVQGTEDPSIDRSHLDGLTTAALLADNPTATAVTVKRTQLQGTAVSLLQLTPGAAAGSTLGDLPIVAPGNIALSAPLQRDLGVEVGDTVTVGSTTYTVVDPLADLWLNHAPIAVTAGTEGTDTTLLALAAGVTPQLIDNTQQVSGGDIPLSLAAYAAEHTSLSMINLMLVLITGLITGAFFVVWTMQRSRDIAVMKALGATTASICRDALGQAAIIVLVGIAAGVSITLVSATAIGDGLPFVVTTSTTLLPAGLMLFLGLAGAATSLVLIGKAQPLQALQQNA</sequence>
<protein>
    <submittedName>
        <fullName evidence="9">FtsX-like permease family protein</fullName>
    </submittedName>
</protein>
<dbReference type="InterPro" id="IPR051125">
    <property type="entry name" value="ABC-4/HrtB_transporter"/>
</dbReference>
<evidence type="ECO:0000256" key="6">
    <source>
        <dbReference type="ARBA" id="ARBA00023136"/>
    </source>
</evidence>
<evidence type="ECO:0000256" key="3">
    <source>
        <dbReference type="ARBA" id="ARBA00022475"/>
    </source>
</evidence>
<accession>A0A3G6J6U5</accession>
<feature type="domain" description="ABC3 transporter permease C-terminal" evidence="8">
    <location>
        <begin position="219"/>
        <end position="330"/>
    </location>
</feature>
<evidence type="ECO:0000256" key="4">
    <source>
        <dbReference type="ARBA" id="ARBA00022692"/>
    </source>
</evidence>
<keyword evidence="6 7" id="KW-0472">Membrane</keyword>
<keyword evidence="2" id="KW-0813">Transport</keyword>
<evidence type="ECO:0000256" key="7">
    <source>
        <dbReference type="SAM" id="Phobius"/>
    </source>
</evidence>
<dbReference type="KEGG" id="ccho:CCHOA_07195"/>
<proteinExistence type="predicted"/>
<dbReference type="PANTHER" id="PTHR43738:SF1">
    <property type="entry name" value="HEMIN TRANSPORT SYSTEM PERMEASE PROTEIN HRTB-RELATED"/>
    <property type="match status" value="1"/>
</dbReference>
<dbReference type="RefSeq" id="WP_123928432.1">
    <property type="nucleotide sequence ID" value="NZ_CP033896.1"/>
</dbReference>
<reference evidence="9 10" key="1">
    <citation type="submission" date="2018-11" db="EMBL/GenBank/DDBJ databases">
        <authorList>
            <person name="Kleinhagauer T."/>
            <person name="Glaeser S.P."/>
            <person name="Spergser J."/>
            <person name="Ruckert C."/>
            <person name="Kaempfer P."/>
            <person name="Busse H.-J."/>
        </authorList>
    </citation>
    <scope>NUCLEOTIDE SEQUENCE [LARGE SCALE GENOMIC DNA]</scope>
    <source>
        <strain evidence="9 10">200CH</strain>
    </source>
</reference>
<gene>
    <name evidence="9" type="ORF">CCHOA_07195</name>
</gene>
<evidence type="ECO:0000256" key="5">
    <source>
        <dbReference type="ARBA" id="ARBA00022989"/>
    </source>
</evidence>
<evidence type="ECO:0000256" key="1">
    <source>
        <dbReference type="ARBA" id="ARBA00004651"/>
    </source>
</evidence>
<feature type="transmembrane region" description="Helical" evidence="7">
    <location>
        <begin position="219"/>
        <end position="241"/>
    </location>
</feature>
<feature type="transmembrane region" description="Helical" evidence="7">
    <location>
        <begin position="15"/>
        <end position="35"/>
    </location>
</feature>
<evidence type="ECO:0000259" key="8">
    <source>
        <dbReference type="Pfam" id="PF02687"/>
    </source>
</evidence>